<dbReference type="Pfam" id="PF07702">
    <property type="entry name" value="UTRA"/>
    <property type="match status" value="1"/>
</dbReference>
<dbReference type="SMART" id="SM00866">
    <property type="entry name" value="UTRA"/>
    <property type="match status" value="1"/>
</dbReference>
<reference evidence="5 6" key="1">
    <citation type="submission" date="2023-05" db="EMBL/GenBank/DDBJ databases">
        <title>Streptomyces fuscus sp. nov., a brown-black pigment producing actinomyces isolated from dry sand of Sea duck farm.</title>
        <authorList>
            <person name="Xie J."/>
            <person name="Shen N."/>
        </authorList>
    </citation>
    <scope>NUCLEOTIDE SEQUENCE [LARGE SCALE GENOMIC DNA]</scope>
    <source>
        <strain evidence="5 6">CGMCC 4.1745</strain>
    </source>
</reference>
<keyword evidence="6" id="KW-1185">Reference proteome</keyword>
<dbReference type="InterPro" id="IPR050679">
    <property type="entry name" value="Bact_HTH_transcr_reg"/>
</dbReference>
<gene>
    <name evidence="5" type="ORF">QNO04_32885</name>
</gene>
<dbReference type="InterPro" id="IPR028978">
    <property type="entry name" value="Chorismate_lyase_/UTRA_dom_sf"/>
</dbReference>
<feature type="domain" description="HTH gntR-type" evidence="4">
    <location>
        <begin position="2"/>
        <end position="70"/>
    </location>
</feature>
<name>A0ABU3K272_9ACTN</name>
<dbReference type="EMBL" id="JASKMA010000045">
    <property type="protein sequence ID" value="MDT6988254.1"/>
    <property type="molecule type" value="Genomic_DNA"/>
</dbReference>
<evidence type="ECO:0000256" key="1">
    <source>
        <dbReference type="ARBA" id="ARBA00023015"/>
    </source>
</evidence>
<dbReference type="Pfam" id="PF00392">
    <property type="entry name" value="GntR"/>
    <property type="match status" value="1"/>
</dbReference>
<protein>
    <submittedName>
        <fullName evidence="5">GntR family transcriptional regulator</fullName>
    </submittedName>
</protein>
<dbReference type="SMART" id="SM00345">
    <property type="entry name" value="HTH_GNTR"/>
    <property type="match status" value="1"/>
</dbReference>
<evidence type="ECO:0000313" key="5">
    <source>
        <dbReference type="EMBL" id="MDT6988254.1"/>
    </source>
</evidence>
<keyword evidence="1" id="KW-0805">Transcription regulation</keyword>
<dbReference type="InterPro" id="IPR036388">
    <property type="entry name" value="WH-like_DNA-bd_sf"/>
</dbReference>
<dbReference type="PANTHER" id="PTHR44846">
    <property type="entry name" value="MANNOSYL-D-GLYCERATE TRANSPORT/METABOLISM SYSTEM REPRESSOR MNGR-RELATED"/>
    <property type="match status" value="1"/>
</dbReference>
<dbReference type="Gene3D" id="1.10.10.10">
    <property type="entry name" value="Winged helix-like DNA-binding domain superfamily/Winged helix DNA-binding domain"/>
    <property type="match status" value="1"/>
</dbReference>
<dbReference type="InterPro" id="IPR011663">
    <property type="entry name" value="UTRA"/>
</dbReference>
<keyword evidence="3" id="KW-0804">Transcription</keyword>
<evidence type="ECO:0000256" key="3">
    <source>
        <dbReference type="ARBA" id="ARBA00023163"/>
    </source>
</evidence>
<organism evidence="5 6">
    <name type="scientific">Streptomyces lusitanus</name>
    <dbReference type="NCBI Taxonomy" id="68232"/>
    <lineage>
        <taxon>Bacteria</taxon>
        <taxon>Bacillati</taxon>
        <taxon>Actinomycetota</taxon>
        <taxon>Actinomycetes</taxon>
        <taxon>Kitasatosporales</taxon>
        <taxon>Streptomycetaceae</taxon>
        <taxon>Streptomyces</taxon>
    </lineage>
</organism>
<comment type="caution">
    <text evidence="5">The sequence shown here is derived from an EMBL/GenBank/DDBJ whole genome shotgun (WGS) entry which is preliminary data.</text>
</comment>
<accession>A0ABU3K272</accession>
<evidence type="ECO:0000256" key="2">
    <source>
        <dbReference type="ARBA" id="ARBA00023125"/>
    </source>
</evidence>
<dbReference type="SUPFAM" id="SSF46785">
    <property type="entry name" value="Winged helix' DNA-binding domain"/>
    <property type="match status" value="1"/>
</dbReference>
<dbReference type="InterPro" id="IPR036390">
    <property type="entry name" value="WH_DNA-bd_sf"/>
</dbReference>
<evidence type="ECO:0000313" key="6">
    <source>
        <dbReference type="Proteomes" id="UP001249760"/>
    </source>
</evidence>
<dbReference type="SUPFAM" id="SSF64288">
    <property type="entry name" value="Chorismate lyase-like"/>
    <property type="match status" value="1"/>
</dbReference>
<dbReference type="Proteomes" id="UP001249760">
    <property type="component" value="Unassembled WGS sequence"/>
</dbReference>
<keyword evidence="2" id="KW-0238">DNA-binding</keyword>
<evidence type="ECO:0000259" key="4">
    <source>
        <dbReference type="PROSITE" id="PS50949"/>
    </source>
</evidence>
<dbReference type="InterPro" id="IPR000524">
    <property type="entry name" value="Tscrpt_reg_HTH_GntR"/>
</dbReference>
<proteinExistence type="predicted"/>
<dbReference type="RefSeq" id="WP_394313624.1">
    <property type="nucleotide sequence ID" value="NZ_JASKMA010000045.1"/>
</dbReference>
<dbReference type="PROSITE" id="PS50949">
    <property type="entry name" value="HTH_GNTR"/>
    <property type="match status" value="1"/>
</dbReference>
<dbReference type="Gene3D" id="3.40.1410.10">
    <property type="entry name" value="Chorismate lyase-like"/>
    <property type="match status" value="1"/>
</dbReference>
<sequence length="266" mass="29989">MAPKWRQLADEFAHQIRSGDLREGDALPQIRDLTAQGRGSTTTVQAAYRALENEGLVRIVRGRGTYVRRQRRRIVRQSQSRYQWEKDRALLPEDERRKTGVTEQETGLRTPQLAFHASYQVRKAPPEIAARFGVSPDAQMLHRHYRTSSRDDTAPVSLVDSWIPYSVAAKNPELLDSGREPWPGGTMHQLATVGVELGEITDTISARPPTAQETTALDLPPGTSILVLHKASYTLDGDLIEFSEVILPGDRVEFLYRIPLKRWPTS</sequence>
<dbReference type="CDD" id="cd07377">
    <property type="entry name" value="WHTH_GntR"/>
    <property type="match status" value="1"/>
</dbReference>
<dbReference type="PANTHER" id="PTHR44846:SF17">
    <property type="entry name" value="GNTR-FAMILY TRANSCRIPTIONAL REGULATOR"/>
    <property type="match status" value="1"/>
</dbReference>